<feature type="transmembrane region" description="Helical" evidence="1">
    <location>
        <begin position="12"/>
        <end position="35"/>
    </location>
</feature>
<keyword evidence="1" id="KW-0472">Membrane</keyword>
<name>A0A8D9D5Y4_BRACM</name>
<keyword evidence="1" id="KW-1133">Transmembrane helix</keyword>
<evidence type="ECO:0000256" key="1">
    <source>
        <dbReference type="SAM" id="Phobius"/>
    </source>
</evidence>
<evidence type="ECO:0000313" key="3">
    <source>
        <dbReference type="Proteomes" id="UP000694005"/>
    </source>
</evidence>
<keyword evidence="1" id="KW-0812">Transmembrane</keyword>
<accession>A0A8D9D5Y4</accession>
<dbReference type="EMBL" id="LS974622">
    <property type="protein sequence ID" value="CAG7868668.1"/>
    <property type="molecule type" value="Genomic_DNA"/>
</dbReference>
<dbReference type="AlphaFoldDB" id="A0A8D9D5Y4"/>
<protein>
    <submittedName>
        <fullName evidence="2">Uncharacterized protein</fullName>
    </submittedName>
</protein>
<gene>
    <name evidence="2" type="ORF">BRAPAZ1V2_A06P09080.2</name>
</gene>
<reference evidence="2 3" key="1">
    <citation type="submission" date="2021-07" db="EMBL/GenBank/DDBJ databases">
        <authorList>
            <consortium name="Genoscope - CEA"/>
            <person name="William W."/>
        </authorList>
    </citation>
    <scope>NUCLEOTIDE SEQUENCE [LARGE SCALE GENOMIC DNA]</scope>
</reference>
<sequence>MCLAEKTKLSNVAVIVLFFSFGILRSYFLLCLFFIGST</sequence>
<dbReference type="Proteomes" id="UP000694005">
    <property type="component" value="Chromosome A06"/>
</dbReference>
<organism evidence="2 3">
    <name type="scientific">Brassica campestris</name>
    <name type="common">Field mustard</name>
    <dbReference type="NCBI Taxonomy" id="3711"/>
    <lineage>
        <taxon>Eukaryota</taxon>
        <taxon>Viridiplantae</taxon>
        <taxon>Streptophyta</taxon>
        <taxon>Embryophyta</taxon>
        <taxon>Tracheophyta</taxon>
        <taxon>Spermatophyta</taxon>
        <taxon>Magnoliopsida</taxon>
        <taxon>eudicotyledons</taxon>
        <taxon>Gunneridae</taxon>
        <taxon>Pentapetalae</taxon>
        <taxon>rosids</taxon>
        <taxon>malvids</taxon>
        <taxon>Brassicales</taxon>
        <taxon>Brassicaceae</taxon>
        <taxon>Brassiceae</taxon>
        <taxon>Brassica</taxon>
    </lineage>
</organism>
<dbReference type="Gramene" id="A06p09080.2_BraZ1">
    <property type="protein sequence ID" value="A06p09080.2_BraZ1.CDS"/>
    <property type="gene ID" value="A06g09080.2_BraZ1"/>
</dbReference>
<evidence type="ECO:0000313" key="2">
    <source>
        <dbReference type="EMBL" id="CAG7868668.1"/>
    </source>
</evidence>
<proteinExistence type="predicted"/>